<comment type="caution">
    <text evidence="5">The sequence shown here is derived from an EMBL/GenBank/DDBJ whole genome shotgun (WGS) entry which is preliminary data.</text>
</comment>
<dbReference type="PROSITE" id="PS50088">
    <property type="entry name" value="ANK_REPEAT"/>
    <property type="match status" value="2"/>
</dbReference>
<dbReference type="Gene3D" id="3.80.10.10">
    <property type="entry name" value="Ribonuclease Inhibitor"/>
    <property type="match status" value="1"/>
</dbReference>
<evidence type="ECO:0000313" key="6">
    <source>
        <dbReference type="Proteomes" id="UP001162131"/>
    </source>
</evidence>
<sequence>MNKIPDPVLAEILTAVGHFSEINNLASVCKRWLRLLKKAGHHVSFEGTFNPTKLQSSINIGKYLRIFTSRLKILSLSLRNITISSAFEIQLLAEALVFQSSWLETLDLTNNDDFDLALLWTTVLDLLDIKAKKNINCVFTLKTLKITNYHKDTKFYLITKIFPNLQKFYAGNSEMNLNDFKYIIENLKYLELLDVSYCTFIINASNVFYNLKELLEGLKLKIFIGDCKFGALIDLQQINSIELIKTTIHDILSNLENKWDLLRLEEFLNKGGDVNLFKYNQFGKRRKKTKSAQIKLIKKLSDSSLLEETFSIMIRYGLDLNFFSNSSGHTLLNWAIKFKRQGLVEMLLNARASTYTPNWSIYEDKYYGNWPSLLYALRVKNTEILPLFFKFGLEKFDYFNLNTKFKCNPLCLTIRKSTLEAYPKFINEISPNYRCSDDAHMDEIILLLKNSQGINKYPLNWVYNATRRLIVSNWHYGWKLGFIQYLVSYNIQNMELVLISPEDYKNMVARPLIMLAAYKGDLDILTYLLDNGFDINNRDNYKRNALFDAIAQENLEMVRKLCEFGININNQDRNGETPLHQAMKFQNIEIIKELIKNGADLSIKSNSGLDSQFYAMKYRLNEILGISTPTL</sequence>
<dbReference type="Proteomes" id="UP001162131">
    <property type="component" value="Unassembled WGS sequence"/>
</dbReference>
<evidence type="ECO:0000256" key="3">
    <source>
        <dbReference type="PROSITE-ProRule" id="PRU00023"/>
    </source>
</evidence>
<dbReference type="PROSITE" id="PS50181">
    <property type="entry name" value="FBOX"/>
    <property type="match status" value="1"/>
</dbReference>
<dbReference type="AlphaFoldDB" id="A0AAU9JL00"/>
<dbReference type="Pfam" id="PF12796">
    <property type="entry name" value="Ank_2"/>
    <property type="match status" value="1"/>
</dbReference>
<dbReference type="Gene3D" id="1.25.40.20">
    <property type="entry name" value="Ankyrin repeat-containing domain"/>
    <property type="match status" value="2"/>
</dbReference>
<dbReference type="InterPro" id="IPR036770">
    <property type="entry name" value="Ankyrin_rpt-contain_sf"/>
</dbReference>
<dbReference type="SUPFAM" id="SSF48403">
    <property type="entry name" value="Ankyrin repeat"/>
    <property type="match status" value="1"/>
</dbReference>
<dbReference type="PANTHER" id="PTHR24126">
    <property type="entry name" value="ANKYRIN REPEAT, PH AND SEC7 DOMAIN CONTAINING PROTEIN SECG-RELATED"/>
    <property type="match status" value="1"/>
</dbReference>
<proteinExistence type="predicted"/>
<reference evidence="5" key="1">
    <citation type="submission" date="2021-09" db="EMBL/GenBank/DDBJ databases">
        <authorList>
            <consortium name="AG Swart"/>
            <person name="Singh M."/>
            <person name="Singh A."/>
            <person name="Seah K."/>
            <person name="Emmerich C."/>
        </authorList>
    </citation>
    <scope>NUCLEOTIDE SEQUENCE</scope>
    <source>
        <strain evidence="5">ATCC30299</strain>
    </source>
</reference>
<accession>A0AAU9JL00</accession>
<keyword evidence="2 3" id="KW-0040">ANK repeat</keyword>
<dbReference type="PANTHER" id="PTHR24126:SF14">
    <property type="entry name" value="ANK_REP_REGION DOMAIN-CONTAINING PROTEIN"/>
    <property type="match status" value="1"/>
</dbReference>
<feature type="repeat" description="ANK" evidence="3">
    <location>
        <begin position="508"/>
        <end position="540"/>
    </location>
</feature>
<evidence type="ECO:0000256" key="2">
    <source>
        <dbReference type="ARBA" id="ARBA00023043"/>
    </source>
</evidence>
<keyword evidence="1" id="KW-0677">Repeat</keyword>
<evidence type="ECO:0000313" key="5">
    <source>
        <dbReference type="EMBL" id="CAG9326935.1"/>
    </source>
</evidence>
<dbReference type="InterPro" id="IPR001810">
    <property type="entry name" value="F-box_dom"/>
</dbReference>
<protein>
    <recommendedName>
        <fullName evidence="4">F-box domain-containing protein</fullName>
    </recommendedName>
</protein>
<evidence type="ECO:0000256" key="1">
    <source>
        <dbReference type="ARBA" id="ARBA00022737"/>
    </source>
</evidence>
<organism evidence="5 6">
    <name type="scientific">Blepharisma stoltei</name>
    <dbReference type="NCBI Taxonomy" id="1481888"/>
    <lineage>
        <taxon>Eukaryota</taxon>
        <taxon>Sar</taxon>
        <taxon>Alveolata</taxon>
        <taxon>Ciliophora</taxon>
        <taxon>Postciliodesmatophora</taxon>
        <taxon>Heterotrichea</taxon>
        <taxon>Heterotrichida</taxon>
        <taxon>Blepharismidae</taxon>
        <taxon>Blepharisma</taxon>
    </lineage>
</organism>
<feature type="repeat" description="ANK" evidence="3">
    <location>
        <begin position="574"/>
        <end position="606"/>
    </location>
</feature>
<dbReference type="SUPFAM" id="SSF52047">
    <property type="entry name" value="RNI-like"/>
    <property type="match status" value="1"/>
</dbReference>
<name>A0AAU9JL00_9CILI</name>
<dbReference type="InterPro" id="IPR002110">
    <property type="entry name" value="Ankyrin_rpt"/>
</dbReference>
<dbReference type="SMART" id="SM00248">
    <property type="entry name" value="ANK"/>
    <property type="match status" value="5"/>
</dbReference>
<feature type="domain" description="F-box" evidence="4">
    <location>
        <begin position="1"/>
        <end position="48"/>
    </location>
</feature>
<dbReference type="PROSITE" id="PS50297">
    <property type="entry name" value="ANK_REP_REGION"/>
    <property type="match status" value="2"/>
</dbReference>
<dbReference type="EMBL" id="CAJZBQ010000041">
    <property type="protein sequence ID" value="CAG9326935.1"/>
    <property type="molecule type" value="Genomic_DNA"/>
</dbReference>
<gene>
    <name evidence="5" type="ORF">BSTOLATCC_MIC42195</name>
</gene>
<evidence type="ECO:0000259" key="4">
    <source>
        <dbReference type="PROSITE" id="PS50181"/>
    </source>
</evidence>
<dbReference type="InterPro" id="IPR032675">
    <property type="entry name" value="LRR_dom_sf"/>
</dbReference>
<keyword evidence="6" id="KW-1185">Reference proteome</keyword>